<evidence type="ECO:0000256" key="1">
    <source>
        <dbReference type="SAM" id="SignalP"/>
    </source>
</evidence>
<dbReference type="Proteomes" id="UP000186391">
    <property type="component" value="Unassembled WGS sequence"/>
</dbReference>
<keyword evidence="1" id="KW-0732">Signal</keyword>
<protein>
    <recommendedName>
        <fullName evidence="4">DUF928 domain-containing protein</fullName>
    </recommendedName>
</protein>
<accession>A0A1U7H548</accession>
<sequence length="269" mass="30311">MYHPNYLKVNLSLLLNLLLCGLPSVAFTQTIAKPQTPSKQNRLNNRNQQSGSVQVKVPIKTLPGRRENGSTRRGGCLFGDQPLIVLLLPSTNLGLTTAAYPKFFWYTPDNTAQTILFSLYKVDEKPRPRTLVYQTNFKPSTQARITSLALPNNGKVPPLAINQTYQWSVSIVCDIQDPSPRSVISVHGWVQRVNISNNLANQLKRSSLRERLSVYAAQGLWFDVLATVAELRACNPLDTTLSDIWTSLLQQVQLDYLAKQPFYQQCPRR</sequence>
<proteinExistence type="predicted"/>
<evidence type="ECO:0000313" key="2">
    <source>
        <dbReference type="EMBL" id="OKH16387.1"/>
    </source>
</evidence>
<evidence type="ECO:0008006" key="4">
    <source>
        <dbReference type="Google" id="ProtNLM"/>
    </source>
</evidence>
<comment type="caution">
    <text evidence="2">The sequence shown here is derived from an EMBL/GenBank/DDBJ whole genome shotgun (WGS) entry which is preliminary data.</text>
</comment>
<reference evidence="2 3" key="1">
    <citation type="submission" date="2016-11" db="EMBL/GenBank/DDBJ databases">
        <title>Draft Genome Sequences of Nine Cyanobacterial Strains from Diverse Habitats.</title>
        <authorList>
            <person name="Zhu T."/>
            <person name="Hou S."/>
            <person name="Lu X."/>
            <person name="Hess W.R."/>
        </authorList>
    </citation>
    <scope>NUCLEOTIDE SEQUENCE [LARGE SCALE GENOMIC DNA]</scope>
    <source>
        <strain evidence="2 3">NIES-592</strain>
    </source>
</reference>
<organism evidence="2 3">
    <name type="scientific">Fischerella major NIES-592</name>
    <dbReference type="NCBI Taxonomy" id="210994"/>
    <lineage>
        <taxon>Bacteria</taxon>
        <taxon>Bacillati</taxon>
        <taxon>Cyanobacteriota</taxon>
        <taxon>Cyanophyceae</taxon>
        <taxon>Nostocales</taxon>
        <taxon>Hapalosiphonaceae</taxon>
        <taxon>Fischerella</taxon>
    </lineage>
</organism>
<dbReference type="OrthoDB" id="536034at2"/>
<gene>
    <name evidence="2" type="ORF">NIES592_01715</name>
</gene>
<name>A0A1U7H548_9CYAN</name>
<keyword evidence="3" id="KW-1185">Reference proteome</keyword>
<dbReference type="InterPro" id="IPR010328">
    <property type="entry name" value="DUF928"/>
</dbReference>
<feature type="chain" id="PRO_5012278889" description="DUF928 domain-containing protein" evidence="1">
    <location>
        <begin position="27"/>
        <end position="269"/>
    </location>
</feature>
<dbReference type="Pfam" id="PF06051">
    <property type="entry name" value="DUF928"/>
    <property type="match status" value="1"/>
</dbReference>
<feature type="signal peptide" evidence="1">
    <location>
        <begin position="1"/>
        <end position="26"/>
    </location>
</feature>
<dbReference type="AlphaFoldDB" id="A0A1U7H548"/>
<dbReference type="EMBL" id="MRCA01000001">
    <property type="protein sequence ID" value="OKH16387.1"/>
    <property type="molecule type" value="Genomic_DNA"/>
</dbReference>
<evidence type="ECO:0000313" key="3">
    <source>
        <dbReference type="Proteomes" id="UP000186391"/>
    </source>
</evidence>